<name>A0A0A0DDI1_9PROT</name>
<proteinExistence type="predicted"/>
<dbReference type="OrthoDB" id="9972408at2"/>
<evidence type="ECO:0000313" key="2">
    <source>
        <dbReference type="Proteomes" id="UP000029995"/>
    </source>
</evidence>
<dbReference type="RefSeq" id="WP_034830618.1">
    <property type="nucleotide sequence ID" value="NZ_JANX01000001.1"/>
</dbReference>
<protein>
    <submittedName>
        <fullName evidence="1">Uncharacterized protein</fullName>
    </submittedName>
</protein>
<evidence type="ECO:0000313" key="1">
    <source>
        <dbReference type="EMBL" id="KGM36174.1"/>
    </source>
</evidence>
<dbReference type="AlphaFoldDB" id="A0A0A0DDI1"/>
<dbReference type="EMBL" id="JANX01000001">
    <property type="protein sequence ID" value="KGM36174.1"/>
    <property type="molecule type" value="Genomic_DNA"/>
</dbReference>
<organism evidence="1 2">
    <name type="scientific">Inquilinus limosus MP06</name>
    <dbReference type="NCBI Taxonomy" id="1398085"/>
    <lineage>
        <taxon>Bacteria</taxon>
        <taxon>Pseudomonadati</taxon>
        <taxon>Pseudomonadota</taxon>
        <taxon>Alphaproteobacteria</taxon>
        <taxon>Rhodospirillales</taxon>
        <taxon>Rhodospirillaceae</taxon>
        <taxon>Inquilinus</taxon>
    </lineage>
</organism>
<reference evidence="1 2" key="1">
    <citation type="submission" date="2014-01" db="EMBL/GenBank/DDBJ databases">
        <title>Genome sequence determination for a cystic fibrosis isolate, Inquilinus limosus.</title>
        <authorList>
            <person name="Pino M."/>
            <person name="Di Conza J."/>
            <person name="Gutkind G."/>
        </authorList>
    </citation>
    <scope>NUCLEOTIDE SEQUENCE [LARGE SCALE GENOMIC DNA]</scope>
    <source>
        <strain evidence="1 2">MP06</strain>
    </source>
</reference>
<gene>
    <name evidence="1" type="ORF">P409_00570</name>
</gene>
<accession>A0A0A0DDI1</accession>
<dbReference type="Proteomes" id="UP000029995">
    <property type="component" value="Unassembled WGS sequence"/>
</dbReference>
<sequence>MLTQAIDEYIAGLEIPSNIKDMISLARMDLTNGPVYLDAGGEPCSCFDPYVKRFDFSAATDQISTALRDLVGPIYLTEDGCWQISEPEAELDWFTNDDGEVEEIWVPAPDFTVVDTSQILARIVGPELVRYV</sequence>
<comment type="caution">
    <text evidence="1">The sequence shown here is derived from an EMBL/GenBank/DDBJ whole genome shotgun (WGS) entry which is preliminary data.</text>
</comment>